<evidence type="ECO:0000313" key="2">
    <source>
        <dbReference type="EMBL" id="PRT53601.1"/>
    </source>
</evidence>
<proteinExistence type="predicted"/>
<name>A0A2T0FF28_9ASCO</name>
<feature type="region of interest" description="Disordered" evidence="1">
    <location>
        <begin position="115"/>
        <end position="173"/>
    </location>
</feature>
<feature type="region of interest" description="Disordered" evidence="1">
    <location>
        <begin position="1"/>
        <end position="68"/>
    </location>
</feature>
<gene>
    <name evidence="2" type="ORF">B9G98_01221</name>
</gene>
<evidence type="ECO:0000256" key="1">
    <source>
        <dbReference type="SAM" id="MobiDB-lite"/>
    </source>
</evidence>
<organism evidence="2 3">
    <name type="scientific">Wickerhamiella sorbophila</name>
    <dbReference type="NCBI Taxonomy" id="45607"/>
    <lineage>
        <taxon>Eukaryota</taxon>
        <taxon>Fungi</taxon>
        <taxon>Dikarya</taxon>
        <taxon>Ascomycota</taxon>
        <taxon>Saccharomycotina</taxon>
        <taxon>Dipodascomycetes</taxon>
        <taxon>Dipodascales</taxon>
        <taxon>Trichomonascaceae</taxon>
        <taxon>Wickerhamiella</taxon>
    </lineage>
</organism>
<dbReference type="EMBL" id="NDIQ01000001">
    <property type="protein sequence ID" value="PRT53601.1"/>
    <property type="molecule type" value="Genomic_DNA"/>
</dbReference>
<reference evidence="2 3" key="1">
    <citation type="submission" date="2017-04" db="EMBL/GenBank/DDBJ databases">
        <title>Genome sequencing of [Candida] sorbophila.</title>
        <authorList>
            <person name="Ahn J.O."/>
        </authorList>
    </citation>
    <scope>NUCLEOTIDE SEQUENCE [LARGE SCALE GENOMIC DNA]</scope>
    <source>
        <strain evidence="2 3">DS02</strain>
    </source>
</reference>
<evidence type="ECO:0000313" key="3">
    <source>
        <dbReference type="Proteomes" id="UP000238350"/>
    </source>
</evidence>
<feature type="compositionally biased region" description="Low complexity" evidence="1">
    <location>
        <begin position="119"/>
        <end position="128"/>
    </location>
</feature>
<feature type="compositionally biased region" description="Pro residues" evidence="1">
    <location>
        <begin position="155"/>
        <end position="169"/>
    </location>
</feature>
<comment type="caution">
    <text evidence="2">The sequence shown here is derived from an EMBL/GenBank/DDBJ whole genome shotgun (WGS) entry which is preliminary data.</text>
</comment>
<feature type="compositionally biased region" description="Polar residues" evidence="1">
    <location>
        <begin position="19"/>
        <end position="32"/>
    </location>
</feature>
<dbReference type="Proteomes" id="UP000238350">
    <property type="component" value="Unassembled WGS sequence"/>
</dbReference>
<feature type="compositionally biased region" description="Polar residues" evidence="1">
    <location>
        <begin position="1"/>
        <end position="11"/>
    </location>
</feature>
<dbReference type="AlphaFoldDB" id="A0A2T0FF28"/>
<protein>
    <submittedName>
        <fullName evidence="2">Uncharacterized protein</fullName>
    </submittedName>
</protein>
<dbReference type="RefSeq" id="XP_024663547.1">
    <property type="nucleotide sequence ID" value="XM_024807779.1"/>
</dbReference>
<dbReference type="GeneID" id="36514970"/>
<accession>A0A2T0FF28</accession>
<keyword evidence="3" id="KW-1185">Reference proteome</keyword>
<sequence>MQSNDQPNGSGSLPGVEQMTGQAAQVLQSLKMNGSPPMQHQPGQLPPHPQMQDPQGPGQLPMGQAPMNQIGAVPNQYNFIQRVLLMPPGQNTGYMPNHMSSPMPMMYPMVPQQMPPQMPQSAPVSAQSTPQPVENTPYAMPLSQPAFTAATQSPQPQPLQPLLPKPNVPGPDDKMLRKLRKKARILESELHMKMAECISHHDEQLKLNEILNRITSENQTLLAMIEKLEPGVKSAAPAQRSPLTKGDLELYEMVAAGTHIG</sequence>